<dbReference type="EMBL" id="JAACXV010019369">
    <property type="protein sequence ID" value="KAF7263796.1"/>
    <property type="molecule type" value="Genomic_DNA"/>
</dbReference>
<keyword evidence="2" id="KW-1185">Reference proteome</keyword>
<dbReference type="AlphaFoldDB" id="A0A834HQ89"/>
<evidence type="ECO:0000313" key="2">
    <source>
        <dbReference type="Proteomes" id="UP000625711"/>
    </source>
</evidence>
<protein>
    <submittedName>
        <fullName evidence="1">Uncharacterized protein</fullName>
    </submittedName>
</protein>
<accession>A0A834HQ89</accession>
<proteinExistence type="predicted"/>
<sequence>MWRTEGKPYVWGMIVRDALYEVLSENESHLLSRRKGHSTMERVRENRLISIAFSEDDVFLWTWTYFA</sequence>
<comment type="caution">
    <text evidence="1">The sequence shown here is derived from an EMBL/GenBank/DDBJ whole genome shotgun (WGS) entry which is preliminary data.</text>
</comment>
<reference evidence="1" key="1">
    <citation type="submission" date="2020-08" db="EMBL/GenBank/DDBJ databases">
        <title>Genome sequencing and assembly of the red palm weevil Rhynchophorus ferrugineus.</title>
        <authorList>
            <person name="Dias G.B."/>
            <person name="Bergman C.M."/>
            <person name="Manee M."/>
        </authorList>
    </citation>
    <scope>NUCLEOTIDE SEQUENCE</scope>
    <source>
        <strain evidence="1">AA-2017</strain>
        <tissue evidence="1">Whole larva</tissue>
    </source>
</reference>
<evidence type="ECO:0000313" key="1">
    <source>
        <dbReference type="EMBL" id="KAF7263796.1"/>
    </source>
</evidence>
<gene>
    <name evidence="1" type="ORF">GWI33_001127</name>
</gene>
<name>A0A834HQ89_RHYFE</name>
<dbReference type="Proteomes" id="UP000625711">
    <property type="component" value="Unassembled WGS sequence"/>
</dbReference>
<organism evidence="1 2">
    <name type="scientific">Rhynchophorus ferrugineus</name>
    <name type="common">Red palm weevil</name>
    <name type="synonym">Curculio ferrugineus</name>
    <dbReference type="NCBI Taxonomy" id="354439"/>
    <lineage>
        <taxon>Eukaryota</taxon>
        <taxon>Metazoa</taxon>
        <taxon>Ecdysozoa</taxon>
        <taxon>Arthropoda</taxon>
        <taxon>Hexapoda</taxon>
        <taxon>Insecta</taxon>
        <taxon>Pterygota</taxon>
        <taxon>Neoptera</taxon>
        <taxon>Endopterygota</taxon>
        <taxon>Coleoptera</taxon>
        <taxon>Polyphaga</taxon>
        <taxon>Cucujiformia</taxon>
        <taxon>Curculionidae</taxon>
        <taxon>Dryophthorinae</taxon>
        <taxon>Rhynchophorus</taxon>
    </lineage>
</organism>